<protein>
    <submittedName>
        <fullName evidence="1">Uncharacterized protein</fullName>
    </submittedName>
</protein>
<organism evidence="1 2">
    <name type="scientific">Scortum barcoo</name>
    <name type="common">barcoo grunter</name>
    <dbReference type="NCBI Taxonomy" id="214431"/>
    <lineage>
        <taxon>Eukaryota</taxon>
        <taxon>Metazoa</taxon>
        <taxon>Chordata</taxon>
        <taxon>Craniata</taxon>
        <taxon>Vertebrata</taxon>
        <taxon>Euteleostomi</taxon>
        <taxon>Actinopterygii</taxon>
        <taxon>Neopterygii</taxon>
        <taxon>Teleostei</taxon>
        <taxon>Neoteleostei</taxon>
        <taxon>Acanthomorphata</taxon>
        <taxon>Eupercaria</taxon>
        <taxon>Centrarchiformes</taxon>
        <taxon>Terapontoidei</taxon>
        <taxon>Terapontidae</taxon>
        <taxon>Scortum</taxon>
    </lineage>
</organism>
<proteinExistence type="predicted"/>
<accession>A0ACB8WG62</accession>
<dbReference type="EMBL" id="CM041540">
    <property type="protein sequence ID" value="KAI3366711.1"/>
    <property type="molecule type" value="Genomic_DNA"/>
</dbReference>
<reference evidence="1" key="1">
    <citation type="submission" date="2022-04" db="EMBL/GenBank/DDBJ databases">
        <title>Jade perch genome.</title>
        <authorList>
            <person name="Chao B."/>
        </authorList>
    </citation>
    <scope>NUCLEOTIDE SEQUENCE</scope>
    <source>
        <strain evidence="1">CB-2022</strain>
    </source>
</reference>
<comment type="caution">
    <text evidence="1">The sequence shown here is derived from an EMBL/GenBank/DDBJ whole genome shotgun (WGS) entry which is preliminary data.</text>
</comment>
<keyword evidence="2" id="KW-1185">Reference proteome</keyword>
<sequence length="161" mass="17678">NNMVEHTRQPSRVVSLQAGPGEAETGALFDVNLRINDRAARVFGRQLAVIGDQLDREWASKQPNWLPTPLHMLRPAQALTRTIYRDIHNQLWGMQGLSAAVKAWIVSTAPGQGVLRADAWAAWVSMLKPVTCTGWTRGALVTVALVAAVTIFSALWAEREA</sequence>
<feature type="non-terminal residue" evidence="1">
    <location>
        <position position="1"/>
    </location>
</feature>
<evidence type="ECO:0000313" key="1">
    <source>
        <dbReference type="EMBL" id="KAI3366711.1"/>
    </source>
</evidence>
<dbReference type="Proteomes" id="UP000831701">
    <property type="component" value="Chromosome 10"/>
</dbReference>
<name>A0ACB8WG62_9TELE</name>
<evidence type="ECO:0000313" key="2">
    <source>
        <dbReference type="Proteomes" id="UP000831701"/>
    </source>
</evidence>
<gene>
    <name evidence="1" type="ORF">L3Q82_009381</name>
</gene>